<evidence type="ECO:0000256" key="3">
    <source>
        <dbReference type="ARBA" id="ARBA00015195"/>
    </source>
</evidence>
<dbReference type="GO" id="GO:0000917">
    <property type="term" value="P:division septum assembly"/>
    <property type="evidence" value="ECO:0007669"/>
    <property type="project" value="UniProtKB-KW"/>
</dbReference>
<keyword evidence="5 12" id="KW-0132">Cell division</keyword>
<evidence type="ECO:0000256" key="8">
    <source>
        <dbReference type="ARBA" id="ARBA00023306"/>
    </source>
</evidence>
<dbReference type="GO" id="GO:0030428">
    <property type="term" value="C:cell septum"/>
    <property type="evidence" value="ECO:0007669"/>
    <property type="project" value="TreeGrafter"/>
</dbReference>
<evidence type="ECO:0000256" key="2">
    <source>
        <dbReference type="ARBA" id="ARBA00010074"/>
    </source>
</evidence>
<comment type="similarity">
    <text evidence="2">Belongs to the ZapA family. Type 1 subfamily.</text>
</comment>
<dbReference type="SUPFAM" id="SSF102829">
    <property type="entry name" value="Cell division protein ZapA-like"/>
    <property type="match status" value="1"/>
</dbReference>
<protein>
    <recommendedName>
        <fullName evidence="3">Cell division protein ZapA</fullName>
    </recommendedName>
    <alternativeName>
        <fullName evidence="11">Z ring-associated protein ZapA</fullName>
    </alternativeName>
</protein>
<dbReference type="STRING" id="261317.BCTU_272"/>
<dbReference type="AlphaFoldDB" id="F7WZI4"/>
<dbReference type="GO" id="GO:0005829">
    <property type="term" value="C:cytosol"/>
    <property type="evidence" value="ECO:0007669"/>
    <property type="project" value="TreeGrafter"/>
</dbReference>
<sequence length="97" mass="11081">MNMSIKIIDVEIFGRVIKVNCPKKYSSELLSAANNLNNRLQELKETTGVSNIENLIFITALNICNELIIEKKNNLNNLRIIDKKICSLNHILKDIIE</sequence>
<keyword evidence="6" id="KW-0175">Coiled coil</keyword>
<dbReference type="Gene3D" id="3.30.160.880">
    <property type="entry name" value="Cell division protein ZapA protomer, N-terminal domain"/>
    <property type="match status" value="1"/>
</dbReference>
<evidence type="ECO:0000256" key="6">
    <source>
        <dbReference type="ARBA" id="ARBA00023054"/>
    </source>
</evidence>
<evidence type="ECO:0000256" key="9">
    <source>
        <dbReference type="ARBA" id="ARBA00024910"/>
    </source>
</evidence>
<accession>F7WZI4</accession>
<name>F7WZI4_9GAMM</name>
<evidence type="ECO:0000256" key="1">
    <source>
        <dbReference type="ARBA" id="ARBA00004496"/>
    </source>
</evidence>
<dbReference type="InterPro" id="IPR007838">
    <property type="entry name" value="Cell_div_ZapA-like"/>
</dbReference>
<keyword evidence="8" id="KW-0131">Cell cycle</keyword>
<comment type="subcellular location">
    <subcellularLocation>
        <location evidence="1">Cytoplasm</location>
    </subcellularLocation>
</comment>
<keyword evidence="13" id="KW-1185">Reference proteome</keyword>
<dbReference type="HOGENOM" id="CLU_116623_3_0_6"/>
<reference evidence="12 13" key="1">
    <citation type="journal article" date="2011" name="Appl. Environ. Microbiol.">
        <title>The genome of Buchnera aphidicola from the aphid Cinara tujafilina provides new clues about the evolutionary history of metabolic losses in bacterial endosymbionts.</title>
        <authorList>
            <person name="Lamelas A."/>
            <person name="Gosalbes M.J."/>
            <person name="Moya A."/>
            <person name="Latorre A."/>
        </authorList>
    </citation>
    <scope>NUCLEOTIDE SEQUENCE [LARGE SCALE GENOMIC DNA]</scope>
    <source>
        <strain evidence="13">Cinara tujafilina</strain>
    </source>
</reference>
<evidence type="ECO:0000313" key="13">
    <source>
        <dbReference type="Proteomes" id="UP000006811"/>
    </source>
</evidence>
<keyword evidence="4" id="KW-0963">Cytoplasm</keyword>
<dbReference type="Pfam" id="PF05164">
    <property type="entry name" value="ZapA"/>
    <property type="match status" value="1"/>
</dbReference>
<dbReference type="PANTHER" id="PTHR34981">
    <property type="entry name" value="CELL DIVISION PROTEIN ZAPA"/>
    <property type="match status" value="1"/>
</dbReference>
<evidence type="ECO:0000256" key="11">
    <source>
        <dbReference type="ARBA" id="ARBA00033158"/>
    </source>
</evidence>
<dbReference type="GO" id="GO:0043093">
    <property type="term" value="P:FtsZ-dependent cytokinesis"/>
    <property type="evidence" value="ECO:0007669"/>
    <property type="project" value="TreeGrafter"/>
</dbReference>
<dbReference type="Proteomes" id="UP000006811">
    <property type="component" value="Chromosome"/>
</dbReference>
<keyword evidence="7" id="KW-0717">Septation</keyword>
<evidence type="ECO:0000256" key="5">
    <source>
        <dbReference type="ARBA" id="ARBA00022618"/>
    </source>
</evidence>
<proteinExistence type="inferred from homology"/>
<dbReference type="GO" id="GO:0000921">
    <property type="term" value="P:septin ring assembly"/>
    <property type="evidence" value="ECO:0007669"/>
    <property type="project" value="TreeGrafter"/>
</dbReference>
<evidence type="ECO:0000313" key="12">
    <source>
        <dbReference type="EMBL" id="AEH39850.1"/>
    </source>
</evidence>
<evidence type="ECO:0000256" key="7">
    <source>
        <dbReference type="ARBA" id="ARBA00023210"/>
    </source>
</evidence>
<comment type="function">
    <text evidence="9">Activator of cell division through the inhibition of FtsZ GTPase activity, therefore promoting FtsZ assembly into bundles of protofilaments necessary for the formation of the division Z ring. It is recruited early at mid-cell but it is not essential for cell division.</text>
</comment>
<dbReference type="eggNOG" id="COG3027">
    <property type="taxonomic scope" value="Bacteria"/>
</dbReference>
<evidence type="ECO:0000256" key="10">
    <source>
        <dbReference type="ARBA" id="ARBA00026068"/>
    </source>
</evidence>
<evidence type="ECO:0000256" key="4">
    <source>
        <dbReference type="ARBA" id="ARBA00022490"/>
    </source>
</evidence>
<dbReference type="InterPro" id="IPR042233">
    <property type="entry name" value="Cell_div_ZapA_N"/>
</dbReference>
<dbReference type="EMBL" id="CP001817">
    <property type="protein sequence ID" value="AEH39850.1"/>
    <property type="molecule type" value="Genomic_DNA"/>
</dbReference>
<gene>
    <name evidence="12" type="primary">zapA</name>
    <name evidence="12" type="ORF">BCTU_272</name>
</gene>
<dbReference type="GO" id="GO:0032153">
    <property type="term" value="C:cell division site"/>
    <property type="evidence" value="ECO:0007669"/>
    <property type="project" value="TreeGrafter"/>
</dbReference>
<organism evidence="12 13">
    <name type="scientific">Buchnera aphidicola</name>
    <name type="common">Cinara tujafilina</name>
    <dbReference type="NCBI Taxonomy" id="261317"/>
    <lineage>
        <taxon>Bacteria</taxon>
        <taxon>Pseudomonadati</taxon>
        <taxon>Pseudomonadota</taxon>
        <taxon>Gammaproteobacteria</taxon>
        <taxon>Enterobacterales</taxon>
        <taxon>Erwiniaceae</taxon>
        <taxon>Buchnera</taxon>
    </lineage>
</organism>
<dbReference type="PANTHER" id="PTHR34981:SF1">
    <property type="entry name" value="CELL DIVISION PROTEIN ZAPA"/>
    <property type="match status" value="1"/>
</dbReference>
<dbReference type="KEGG" id="baj:BCTU_272"/>
<comment type="subunit">
    <text evidence="10">Homodimer. Interacts with FtsZ.</text>
</comment>
<dbReference type="InterPro" id="IPR036192">
    <property type="entry name" value="Cell_div_ZapA-like_sf"/>
</dbReference>